<gene>
    <name evidence="2" type="ORF">SAMN04488081_0330</name>
</gene>
<keyword evidence="1" id="KW-1133">Transmembrane helix</keyword>
<proteinExistence type="predicted"/>
<dbReference type="EMBL" id="FNOS01000001">
    <property type="protein sequence ID" value="SDX37701.1"/>
    <property type="molecule type" value="Genomic_DNA"/>
</dbReference>
<dbReference type="RefSeq" id="WP_076569497.1">
    <property type="nucleotide sequence ID" value="NZ_FNOS01000001.1"/>
</dbReference>
<evidence type="ECO:0000313" key="3">
    <source>
        <dbReference type="Proteomes" id="UP000198647"/>
    </source>
</evidence>
<evidence type="ECO:0000313" key="2">
    <source>
        <dbReference type="EMBL" id="SDX37701.1"/>
    </source>
</evidence>
<reference evidence="2 3" key="1">
    <citation type="submission" date="2016-10" db="EMBL/GenBank/DDBJ databases">
        <authorList>
            <person name="Varghese N."/>
            <person name="Submissions S."/>
        </authorList>
    </citation>
    <scope>NUCLEOTIDE SEQUENCE [LARGE SCALE GENOMIC DNA]</scope>
    <source>
        <strain evidence="2 3">DSM 20748</strain>
    </source>
</reference>
<organism evidence="2 3">
    <name type="scientific">Salimicrobium album</name>
    <dbReference type="NCBI Taxonomy" id="50717"/>
    <lineage>
        <taxon>Bacteria</taxon>
        <taxon>Bacillati</taxon>
        <taxon>Bacillota</taxon>
        <taxon>Bacilli</taxon>
        <taxon>Bacillales</taxon>
        <taxon>Bacillaceae</taxon>
        <taxon>Salimicrobium</taxon>
    </lineage>
</organism>
<accession>A0A1H3B7T4</accession>
<keyword evidence="1" id="KW-0812">Transmembrane</keyword>
<comment type="caution">
    <text evidence="2">The sequence shown here is derived from an EMBL/GenBank/DDBJ whole genome shotgun (WGS) entry which is preliminary data.</text>
</comment>
<protein>
    <submittedName>
        <fullName evidence="2">Uncharacterized protein</fullName>
    </submittedName>
</protein>
<keyword evidence="1" id="KW-0472">Membrane</keyword>
<dbReference type="Proteomes" id="UP000198647">
    <property type="component" value="Unassembled WGS sequence"/>
</dbReference>
<sequence length="60" mass="6896">MLIRFIAVFLISIVLFALIATFLPNILNFVWLAIGILFILCLGYLAAVYIQKIRQLIKQK</sequence>
<feature type="transmembrane region" description="Helical" evidence="1">
    <location>
        <begin position="29"/>
        <end position="50"/>
    </location>
</feature>
<name>A0A1H3B7T4_9BACI</name>
<feature type="transmembrane region" description="Helical" evidence="1">
    <location>
        <begin position="5"/>
        <end position="23"/>
    </location>
</feature>
<keyword evidence="3" id="KW-1185">Reference proteome</keyword>
<evidence type="ECO:0000256" key="1">
    <source>
        <dbReference type="SAM" id="Phobius"/>
    </source>
</evidence>